<dbReference type="OrthoDB" id="368799at2"/>
<keyword evidence="1 6" id="KW-0597">Phosphoprotein</keyword>
<keyword evidence="11" id="KW-1185">Reference proteome</keyword>
<dbReference type="Pfam" id="PF00486">
    <property type="entry name" value="Trans_reg_C"/>
    <property type="match status" value="1"/>
</dbReference>
<dbReference type="InterPro" id="IPR011006">
    <property type="entry name" value="CheY-like_superfamily"/>
</dbReference>
<name>A0A1L9BIX0_9BACT</name>
<dbReference type="GO" id="GO:0000156">
    <property type="term" value="F:phosphorelay response regulator activity"/>
    <property type="evidence" value="ECO:0007669"/>
    <property type="project" value="TreeGrafter"/>
</dbReference>
<dbReference type="RefSeq" id="WP_071896355.1">
    <property type="nucleotide sequence ID" value="NZ_MPIN01000001.1"/>
</dbReference>
<feature type="domain" description="Response regulatory" evidence="8">
    <location>
        <begin position="2"/>
        <end position="116"/>
    </location>
</feature>
<dbReference type="SMART" id="SM00862">
    <property type="entry name" value="Trans_reg_C"/>
    <property type="match status" value="1"/>
</dbReference>
<dbReference type="EMBL" id="MPIN01000001">
    <property type="protein sequence ID" value="OJH42264.1"/>
    <property type="molecule type" value="Genomic_DNA"/>
</dbReference>
<keyword evidence="4 7" id="KW-0238">DNA-binding</keyword>
<dbReference type="InterPro" id="IPR001867">
    <property type="entry name" value="OmpR/PhoB-type_DNA-bd"/>
</dbReference>
<dbReference type="SMART" id="SM00448">
    <property type="entry name" value="REC"/>
    <property type="match status" value="1"/>
</dbReference>
<evidence type="ECO:0000313" key="10">
    <source>
        <dbReference type="EMBL" id="OJH42264.1"/>
    </source>
</evidence>
<evidence type="ECO:0000256" key="1">
    <source>
        <dbReference type="ARBA" id="ARBA00022553"/>
    </source>
</evidence>
<dbReference type="GO" id="GO:0000976">
    <property type="term" value="F:transcription cis-regulatory region binding"/>
    <property type="evidence" value="ECO:0007669"/>
    <property type="project" value="TreeGrafter"/>
</dbReference>
<dbReference type="PANTHER" id="PTHR48111:SF22">
    <property type="entry name" value="REGULATOR OF RPOS"/>
    <property type="match status" value="1"/>
</dbReference>
<dbReference type="Gene3D" id="3.40.50.2300">
    <property type="match status" value="1"/>
</dbReference>
<dbReference type="PROSITE" id="PS50110">
    <property type="entry name" value="RESPONSE_REGULATORY"/>
    <property type="match status" value="1"/>
</dbReference>
<gene>
    <name evidence="10" type="ORF">BON30_03380</name>
</gene>
<evidence type="ECO:0000256" key="6">
    <source>
        <dbReference type="PROSITE-ProRule" id="PRU00169"/>
    </source>
</evidence>
<protein>
    <submittedName>
        <fullName evidence="10">DNA-binding response regulator</fullName>
    </submittedName>
</protein>
<keyword evidence="5" id="KW-0804">Transcription</keyword>
<comment type="caution">
    <text evidence="10">The sequence shown here is derived from an EMBL/GenBank/DDBJ whole genome shotgun (WGS) entry which is preliminary data.</text>
</comment>
<proteinExistence type="predicted"/>
<dbReference type="PANTHER" id="PTHR48111">
    <property type="entry name" value="REGULATOR OF RPOS"/>
    <property type="match status" value="1"/>
</dbReference>
<sequence>MRVLVVEDHRDLQANIARFLEPDFVLDFASTGPQGLALALAHTYDVIVLDLMLPGMSGIEVCERIRQLAPRLVPILMLTARDTLEDKQEGFQAGADDYLVKPFSLRELRWRLEALARRPVPPSGRRLQVGGLTLEPERGQVSCGERTVRLHRTEVLLLRLLMEAAPAALSAETLAQRLWGEDAPESSALRTHIYALRKALATLGLDHAITTRRNEGYSLEASRCQTGP</sequence>
<accession>A0A1L9BIX0</accession>
<dbReference type="CDD" id="cd17574">
    <property type="entry name" value="REC_OmpR"/>
    <property type="match status" value="1"/>
</dbReference>
<dbReference type="InterPro" id="IPR001789">
    <property type="entry name" value="Sig_transdc_resp-reg_receiver"/>
</dbReference>
<dbReference type="InterPro" id="IPR036388">
    <property type="entry name" value="WH-like_DNA-bd_sf"/>
</dbReference>
<feature type="DNA-binding region" description="OmpR/PhoB-type" evidence="7">
    <location>
        <begin position="124"/>
        <end position="221"/>
    </location>
</feature>
<evidence type="ECO:0000256" key="3">
    <source>
        <dbReference type="ARBA" id="ARBA00023015"/>
    </source>
</evidence>
<dbReference type="Proteomes" id="UP000182229">
    <property type="component" value="Unassembled WGS sequence"/>
</dbReference>
<dbReference type="Pfam" id="PF00072">
    <property type="entry name" value="Response_reg"/>
    <property type="match status" value="1"/>
</dbReference>
<evidence type="ECO:0000256" key="2">
    <source>
        <dbReference type="ARBA" id="ARBA00023012"/>
    </source>
</evidence>
<dbReference type="Gene3D" id="1.10.10.10">
    <property type="entry name" value="Winged helix-like DNA-binding domain superfamily/Winged helix DNA-binding domain"/>
    <property type="match status" value="1"/>
</dbReference>
<evidence type="ECO:0000256" key="7">
    <source>
        <dbReference type="PROSITE-ProRule" id="PRU01091"/>
    </source>
</evidence>
<evidence type="ECO:0000256" key="4">
    <source>
        <dbReference type="ARBA" id="ARBA00023125"/>
    </source>
</evidence>
<reference evidence="10 11" key="2">
    <citation type="submission" date="2016-12" db="EMBL/GenBank/DDBJ databases">
        <title>Draft Genome Sequence of Cystobacter ferrugineus Strain Cbfe23.</title>
        <authorList>
            <person name="Akbar S."/>
            <person name="Dowd S.E."/>
            <person name="Stevens D.C."/>
        </authorList>
    </citation>
    <scope>NUCLEOTIDE SEQUENCE [LARGE SCALE GENOMIC DNA]</scope>
    <source>
        <strain evidence="10 11">Cbfe23</strain>
    </source>
</reference>
<reference evidence="11" key="1">
    <citation type="submission" date="2016-11" db="EMBL/GenBank/DDBJ databases">
        <authorList>
            <person name="Shukria A."/>
            <person name="Stevens D.C."/>
        </authorList>
    </citation>
    <scope>NUCLEOTIDE SEQUENCE [LARGE SCALE GENOMIC DNA]</scope>
    <source>
        <strain evidence="11">Cbfe23</strain>
    </source>
</reference>
<evidence type="ECO:0000313" key="11">
    <source>
        <dbReference type="Proteomes" id="UP000182229"/>
    </source>
</evidence>
<evidence type="ECO:0000259" key="8">
    <source>
        <dbReference type="PROSITE" id="PS50110"/>
    </source>
</evidence>
<dbReference type="AlphaFoldDB" id="A0A1L9BIX0"/>
<dbReference type="GO" id="GO:0032993">
    <property type="term" value="C:protein-DNA complex"/>
    <property type="evidence" value="ECO:0007669"/>
    <property type="project" value="TreeGrafter"/>
</dbReference>
<keyword evidence="3" id="KW-0805">Transcription regulation</keyword>
<feature type="modified residue" description="4-aspartylphosphate" evidence="6">
    <location>
        <position position="50"/>
    </location>
</feature>
<evidence type="ECO:0000259" key="9">
    <source>
        <dbReference type="PROSITE" id="PS51755"/>
    </source>
</evidence>
<dbReference type="GO" id="GO:0005829">
    <property type="term" value="C:cytosol"/>
    <property type="evidence" value="ECO:0007669"/>
    <property type="project" value="TreeGrafter"/>
</dbReference>
<evidence type="ECO:0000256" key="5">
    <source>
        <dbReference type="ARBA" id="ARBA00023163"/>
    </source>
</evidence>
<dbReference type="PROSITE" id="PS51755">
    <property type="entry name" value="OMPR_PHOB"/>
    <property type="match status" value="1"/>
</dbReference>
<feature type="domain" description="OmpR/PhoB-type" evidence="9">
    <location>
        <begin position="124"/>
        <end position="221"/>
    </location>
</feature>
<dbReference type="GO" id="GO:0006355">
    <property type="term" value="P:regulation of DNA-templated transcription"/>
    <property type="evidence" value="ECO:0007669"/>
    <property type="project" value="InterPro"/>
</dbReference>
<organism evidence="10 11">
    <name type="scientific">Cystobacter ferrugineus</name>
    <dbReference type="NCBI Taxonomy" id="83449"/>
    <lineage>
        <taxon>Bacteria</taxon>
        <taxon>Pseudomonadati</taxon>
        <taxon>Myxococcota</taxon>
        <taxon>Myxococcia</taxon>
        <taxon>Myxococcales</taxon>
        <taxon>Cystobacterineae</taxon>
        <taxon>Archangiaceae</taxon>
        <taxon>Cystobacter</taxon>
    </lineage>
</organism>
<dbReference type="STRING" id="83449.BON30_03380"/>
<dbReference type="InterPro" id="IPR039420">
    <property type="entry name" value="WalR-like"/>
</dbReference>
<dbReference type="CDD" id="cd00383">
    <property type="entry name" value="trans_reg_C"/>
    <property type="match status" value="1"/>
</dbReference>
<keyword evidence="2" id="KW-0902">Two-component regulatory system</keyword>
<dbReference type="SUPFAM" id="SSF52172">
    <property type="entry name" value="CheY-like"/>
    <property type="match status" value="1"/>
</dbReference>